<dbReference type="InParanoid" id="A0A1Y2BE59"/>
<dbReference type="GO" id="GO:0050278">
    <property type="term" value="F:sedoheptulose-bisphosphatase activity"/>
    <property type="evidence" value="ECO:0007669"/>
    <property type="project" value="TreeGrafter"/>
</dbReference>
<dbReference type="InterPro" id="IPR029033">
    <property type="entry name" value="His_PPase_superfam"/>
</dbReference>
<dbReference type="Pfam" id="PF00300">
    <property type="entry name" value="His_Phos_1"/>
    <property type="match status" value="1"/>
</dbReference>
<accession>A0A1Y2BE59</accession>
<dbReference type="STRING" id="71784.A0A1Y2BE59"/>
<dbReference type="PANTHER" id="PTHR48100">
    <property type="entry name" value="BROAD-SPECIFICITY PHOSPHATASE YOR283W-RELATED"/>
    <property type="match status" value="1"/>
</dbReference>
<keyword evidence="4" id="KW-1185">Reference proteome</keyword>
<feature type="binding site" evidence="2">
    <location>
        <begin position="26"/>
        <end position="27"/>
    </location>
    <ligand>
        <name>substrate</name>
    </ligand>
</feature>
<dbReference type="Gene3D" id="3.40.50.1240">
    <property type="entry name" value="Phosphoglycerate mutase-like"/>
    <property type="match status" value="1"/>
</dbReference>
<dbReference type="CDD" id="cd07067">
    <property type="entry name" value="HP_PGM_like"/>
    <property type="match status" value="1"/>
</dbReference>
<evidence type="ECO:0000256" key="2">
    <source>
        <dbReference type="PIRSR" id="PIRSR613078-2"/>
    </source>
</evidence>
<dbReference type="Proteomes" id="UP000193986">
    <property type="component" value="Unassembled WGS sequence"/>
</dbReference>
<feature type="binding site" evidence="2">
    <location>
        <begin position="97"/>
        <end position="100"/>
    </location>
    <ligand>
        <name>substrate</name>
    </ligand>
</feature>
<reference evidence="3 4" key="1">
    <citation type="submission" date="2016-07" db="EMBL/GenBank/DDBJ databases">
        <title>Pervasive Adenine N6-methylation of Active Genes in Fungi.</title>
        <authorList>
            <consortium name="DOE Joint Genome Institute"/>
            <person name="Mondo S.J."/>
            <person name="Dannebaum R.O."/>
            <person name="Kuo R.C."/>
            <person name="Labutti K."/>
            <person name="Haridas S."/>
            <person name="Kuo A."/>
            <person name="Salamov A."/>
            <person name="Ahrendt S.R."/>
            <person name="Lipzen A."/>
            <person name="Sullivan W."/>
            <person name="Andreopoulos W.B."/>
            <person name="Clum A."/>
            <person name="Lindquist E."/>
            <person name="Daum C."/>
            <person name="Ramamoorthy G.K."/>
            <person name="Gryganskyi A."/>
            <person name="Culley D."/>
            <person name="Magnuson J.K."/>
            <person name="James T.Y."/>
            <person name="O'Malley M.A."/>
            <person name="Stajich J.E."/>
            <person name="Spatafora J.W."/>
            <person name="Visel A."/>
            <person name="Grigoriev I.V."/>
        </authorList>
    </citation>
    <scope>NUCLEOTIDE SEQUENCE [LARGE SCALE GENOMIC DNA]</scope>
    <source>
        <strain evidence="3 4">68-887.2</strain>
    </source>
</reference>
<gene>
    <name evidence="3" type="ORF">BCR39DRAFT_521355</name>
</gene>
<dbReference type="SMART" id="SM00855">
    <property type="entry name" value="PGAM"/>
    <property type="match status" value="1"/>
</dbReference>
<evidence type="ECO:0000313" key="4">
    <source>
        <dbReference type="Proteomes" id="UP000193986"/>
    </source>
</evidence>
<name>A0A1Y2BE59_9TREE</name>
<feature type="active site" description="Proton donor/acceptor" evidence="1">
    <location>
        <position position="97"/>
    </location>
</feature>
<dbReference type="AlphaFoldDB" id="A0A1Y2BE59"/>
<dbReference type="InterPro" id="IPR013078">
    <property type="entry name" value="His_Pase_superF_clade-1"/>
</dbReference>
<dbReference type="InterPro" id="IPR050275">
    <property type="entry name" value="PGM_Phosphatase"/>
</dbReference>
<dbReference type="PANTHER" id="PTHR48100:SF15">
    <property type="entry name" value="SEDOHEPTULOSE 1,7-BISPHOSPHATASE"/>
    <property type="match status" value="1"/>
</dbReference>
<dbReference type="GO" id="GO:0046390">
    <property type="term" value="P:ribose phosphate biosynthetic process"/>
    <property type="evidence" value="ECO:0007669"/>
    <property type="project" value="TreeGrafter"/>
</dbReference>
<comment type="caution">
    <text evidence="3">The sequence shown here is derived from an EMBL/GenBank/DDBJ whole genome shotgun (WGS) entry which is preliminary data.</text>
</comment>
<protein>
    <submittedName>
        <fullName evidence="3">Histidine phosphatase superfamily</fullName>
    </submittedName>
</protein>
<feature type="active site" description="Tele-phosphohistidine intermediate" evidence="1">
    <location>
        <position position="14"/>
    </location>
</feature>
<dbReference type="OrthoDB" id="4818801at2759"/>
<proteinExistence type="predicted"/>
<evidence type="ECO:0000313" key="3">
    <source>
        <dbReference type="EMBL" id="ORY33118.1"/>
    </source>
</evidence>
<organism evidence="3 4">
    <name type="scientific">Naematelia encephala</name>
    <dbReference type="NCBI Taxonomy" id="71784"/>
    <lineage>
        <taxon>Eukaryota</taxon>
        <taxon>Fungi</taxon>
        <taxon>Dikarya</taxon>
        <taxon>Basidiomycota</taxon>
        <taxon>Agaricomycotina</taxon>
        <taxon>Tremellomycetes</taxon>
        <taxon>Tremellales</taxon>
        <taxon>Naemateliaceae</taxon>
        <taxon>Naematelia</taxon>
    </lineage>
</organism>
<evidence type="ECO:0000256" key="1">
    <source>
        <dbReference type="PIRSR" id="PIRSR613078-1"/>
    </source>
</evidence>
<feature type="binding site" evidence="2">
    <location>
        <position position="70"/>
    </location>
    <ligand>
        <name>substrate</name>
    </ligand>
</feature>
<dbReference type="SUPFAM" id="SSF53254">
    <property type="entry name" value="Phosphoglycerate mutase-like"/>
    <property type="match status" value="1"/>
</dbReference>
<sequence>MGKRRMPRVYLIRHGETEWSLNGRHTGTTDIPLTANGERIVKEMGPRIMGPGRLIDPSHVRHVIISPRQRAQRTADLIFGSNPPPKCYFQTDPDVAEWDYGKYEGKLTKDIRKEKPDWSIWDDGCPPGDTPGETPQQMSDRVDRVIAKVREIHAKAEKDAPTPEEIDNSDVMIFSHGHFSRVFIARWCNLPLQAGYHFAADAGGLAVLGYQHMTLKEPSLLGLNWYTEESLAQH</sequence>
<dbReference type="EMBL" id="MCFC01000007">
    <property type="protein sequence ID" value="ORY33118.1"/>
    <property type="molecule type" value="Genomic_DNA"/>
</dbReference>